<organism evidence="1 2">
    <name type="scientific">Neisseria subflava</name>
    <dbReference type="NCBI Taxonomy" id="28449"/>
    <lineage>
        <taxon>Bacteria</taxon>
        <taxon>Pseudomonadati</taxon>
        <taxon>Pseudomonadota</taxon>
        <taxon>Betaproteobacteria</taxon>
        <taxon>Neisseriales</taxon>
        <taxon>Neisseriaceae</taxon>
        <taxon>Neisseria</taxon>
    </lineage>
</organism>
<dbReference type="RefSeq" id="WP_168160662.1">
    <property type="nucleotide sequence ID" value="NZ_CP073115.1"/>
</dbReference>
<reference evidence="1" key="1">
    <citation type="submission" date="2021-04" db="EMBL/GenBank/DDBJ databases">
        <title>Characterizing Neisseria spp. as novel respiratory pathobionts in bronchiectasis.</title>
        <authorList>
            <person name="Li L."/>
            <person name="Mac Aogain M."/>
            <person name="Xu T."/>
            <person name="Jaggi T.K."/>
            <person name="Chan L.Y."/>
            <person name="Keir H.R."/>
            <person name="Dicker A.J."/>
            <person name="Qu J."/>
            <person name="Liu Y."/>
            <person name="Chen H.S."/>
            <person name="Koh M.S."/>
            <person name="Ong T.H."/>
            <person name="Lim A.Y.H."/>
            <person name="Abisheganaden J."/>
            <person name="Low T.B."/>
            <person name="Oliver B.G."/>
            <person name="Tan N.S."/>
            <person name="Fang M."/>
            <person name="Chalmers J.D."/>
            <person name="Chotirmall S.H."/>
        </authorList>
    </citation>
    <scope>NUCLEOTIDE SEQUENCE</scope>
    <source>
        <strain evidence="1">TT0077</strain>
    </source>
</reference>
<evidence type="ECO:0000313" key="2">
    <source>
        <dbReference type="Proteomes" id="UP001057296"/>
    </source>
</evidence>
<name>A0A9X9N1S6_NEISU</name>
<dbReference type="AlphaFoldDB" id="A0A9X9N1S6"/>
<proteinExistence type="predicted"/>
<accession>A0A9X9N1S6</accession>
<sequence length="58" mass="7085">MVDEKLAEYRKRAEAKRVIKKVSFNRETERDILEIANNLDFSQWVKEKIREDFKNQLD</sequence>
<gene>
    <name evidence="1" type="ORF">KCG54_02025</name>
</gene>
<dbReference type="Proteomes" id="UP001057296">
    <property type="component" value="Chromosome"/>
</dbReference>
<evidence type="ECO:0000313" key="1">
    <source>
        <dbReference type="EMBL" id="UTG70145.1"/>
    </source>
</evidence>
<protein>
    <submittedName>
        <fullName evidence="1">Uncharacterized protein</fullName>
    </submittedName>
</protein>
<dbReference type="EMBL" id="CP073115">
    <property type="protein sequence ID" value="UTG70145.1"/>
    <property type="molecule type" value="Genomic_DNA"/>
</dbReference>